<dbReference type="Ensembl" id="ENSCMMT00000026378.1">
    <property type="protein sequence ID" value="ENSCMMP00000024101.1"/>
    <property type="gene ID" value="ENSCMMG00000014985.1"/>
</dbReference>
<evidence type="ECO:0000256" key="1">
    <source>
        <dbReference type="SAM" id="MobiDB-lite"/>
    </source>
</evidence>
<dbReference type="InterPro" id="IPR036872">
    <property type="entry name" value="CH_dom_sf"/>
</dbReference>
<reference evidence="3" key="2">
    <citation type="submission" date="2025-08" db="UniProtKB">
        <authorList>
            <consortium name="Ensembl"/>
        </authorList>
    </citation>
    <scope>IDENTIFICATION</scope>
</reference>
<dbReference type="Gene3D" id="1.10.418.10">
    <property type="entry name" value="Calponin-like domain"/>
    <property type="match status" value="1"/>
</dbReference>
<proteinExistence type="predicted"/>
<organism evidence="3 4">
    <name type="scientific">Cairina moschata</name>
    <name type="common">Muscovy duck</name>
    <dbReference type="NCBI Taxonomy" id="8855"/>
    <lineage>
        <taxon>Eukaryota</taxon>
        <taxon>Metazoa</taxon>
        <taxon>Chordata</taxon>
        <taxon>Craniata</taxon>
        <taxon>Vertebrata</taxon>
        <taxon>Euteleostomi</taxon>
        <taxon>Archelosauria</taxon>
        <taxon>Archosauria</taxon>
        <taxon>Dinosauria</taxon>
        <taxon>Saurischia</taxon>
        <taxon>Theropoda</taxon>
        <taxon>Coelurosauria</taxon>
        <taxon>Aves</taxon>
        <taxon>Neognathae</taxon>
        <taxon>Galloanserae</taxon>
        <taxon>Anseriformes</taxon>
        <taxon>Anatidae</taxon>
        <taxon>Anatinae</taxon>
        <taxon>Cairina</taxon>
    </lineage>
</organism>
<keyword evidence="2" id="KW-0732">Signal</keyword>
<dbReference type="Proteomes" id="UP000694556">
    <property type="component" value="Chromosome 4"/>
</dbReference>
<name>A0A8C3CQL7_CAIMO</name>
<evidence type="ECO:0000313" key="4">
    <source>
        <dbReference type="Proteomes" id="UP000694556"/>
    </source>
</evidence>
<evidence type="ECO:0000256" key="2">
    <source>
        <dbReference type="SAM" id="SignalP"/>
    </source>
</evidence>
<feature type="signal peptide" evidence="2">
    <location>
        <begin position="1"/>
        <end position="30"/>
    </location>
</feature>
<reference evidence="3" key="1">
    <citation type="submission" date="2018-09" db="EMBL/GenBank/DDBJ databases">
        <title>Common duck and Muscovy duck high density SNP chip.</title>
        <authorList>
            <person name="Vignal A."/>
            <person name="Thebault N."/>
            <person name="Warren W.C."/>
        </authorList>
    </citation>
    <scope>NUCLEOTIDE SEQUENCE [LARGE SCALE GENOMIC DNA]</scope>
</reference>
<accession>A0A8C3CQL7</accession>
<feature type="region of interest" description="Disordered" evidence="1">
    <location>
        <begin position="100"/>
        <end position="123"/>
    </location>
</feature>
<sequence>RVGWGALGALPSRLLVWLPLLFVCFRKVLSKLNFSLPDEVIRQVAQCRPGTVERVLLLLRQKIEEKQKQSKALPGPDQELGVRTAQEDIGYLETGCPKVKSTGRGCAQEPPEAVGGSRSQDPMGDAAAVRLQLAEKEQALLLAQETVQVSGTGTGPGSPCLPSLSCRGPVLPNGRLLRAGTLLGLEAAPLLPRLPRDMERPQSALPKSQRFWLENVKTS</sequence>
<evidence type="ECO:0008006" key="5">
    <source>
        <dbReference type="Google" id="ProtNLM"/>
    </source>
</evidence>
<feature type="chain" id="PRO_5034390774" description="SPEF1 protein" evidence="2">
    <location>
        <begin position="31"/>
        <end position="219"/>
    </location>
</feature>
<protein>
    <recommendedName>
        <fullName evidence="5">SPEF1 protein</fullName>
    </recommendedName>
</protein>
<dbReference type="AlphaFoldDB" id="A0A8C3CQL7"/>
<keyword evidence="4" id="KW-1185">Reference proteome</keyword>
<evidence type="ECO:0000313" key="3">
    <source>
        <dbReference type="Ensembl" id="ENSCMMP00000024101.1"/>
    </source>
</evidence>
<reference evidence="3" key="3">
    <citation type="submission" date="2025-09" db="UniProtKB">
        <authorList>
            <consortium name="Ensembl"/>
        </authorList>
    </citation>
    <scope>IDENTIFICATION</scope>
</reference>